<name>A0A4P6P9F8_9GAMM</name>
<dbReference type="AlphaFoldDB" id="A0A4P6P9F8"/>
<feature type="chain" id="PRO_5020604841" description="Type IV pilus biogenesis protein PilP" evidence="1">
    <location>
        <begin position="24"/>
        <end position="184"/>
    </location>
</feature>
<evidence type="ECO:0000313" key="2">
    <source>
        <dbReference type="EMBL" id="QBG36232.1"/>
    </source>
</evidence>
<accession>A0A4P6P9F8</accession>
<evidence type="ECO:0000256" key="1">
    <source>
        <dbReference type="SAM" id="SignalP"/>
    </source>
</evidence>
<proteinExistence type="predicted"/>
<sequence length="184" mass="20255">MKNYKKKMAVLLSSCVLSVPVFSAEISTELQQCAQVTDNFARLTCFDKLAIKHSGKTVAPAKAAVPKPPKSAEIVAPVSKPKPTVKQATTSKEVDEFAKNHLARTSEQRAQELTEISAKIAKLDKTARGLWKISLDNGQQWQQKESYSFSLQVGQDVVLSKGALGAIYLSKVGSNRRIRVRRLK</sequence>
<evidence type="ECO:0000313" key="3">
    <source>
        <dbReference type="Proteomes" id="UP000290244"/>
    </source>
</evidence>
<evidence type="ECO:0008006" key="4">
    <source>
        <dbReference type="Google" id="ProtNLM"/>
    </source>
</evidence>
<dbReference type="RefSeq" id="WP_130602188.1">
    <property type="nucleotide sequence ID" value="NZ_CP034759.1"/>
</dbReference>
<gene>
    <name evidence="2" type="ORF">EMK97_11155</name>
</gene>
<keyword evidence="1" id="KW-0732">Signal</keyword>
<reference evidence="2 3" key="1">
    <citation type="submission" date="2018-12" db="EMBL/GenBank/DDBJ databases">
        <title>Complete genome of Litorilituus sediminis.</title>
        <authorList>
            <person name="Liu A."/>
            <person name="Rong J."/>
        </authorList>
    </citation>
    <scope>NUCLEOTIDE SEQUENCE [LARGE SCALE GENOMIC DNA]</scope>
    <source>
        <strain evidence="2 3">JCM 17549</strain>
    </source>
</reference>
<dbReference type="EMBL" id="CP034759">
    <property type="protein sequence ID" value="QBG36232.1"/>
    <property type="molecule type" value="Genomic_DNA"/>
</dbReference>
<dbReference type="Proteomes" id="UP000290244">
    <property type="component" value="Chromosome"/>
</dbReference>
<protein>
    <recommendedName>
        <fullName evidence="4">Type IV pilus biogenesis protein PilP</fullName>
    </recommendedName>
</protein>
<dbReference type="KEGG" id="lsd:EMK97_11155"/>
<feature type="signal peptide" evidence="1">
    <location>
        <begin position="1"/>
        <end position="23"/>
    </location>
</feature>
<dbReference type="OrthoDB" id="4750212at2"/>
<keyword evidence="3" id="KW-1185">Reference proteome</keyword>
<organism evidence="2 3">
    <name type="scientific">Litorilituus sediminis</name>
    <dbReference type="NCBI Taxonomy" id="718192"/>
    <lineage>
        <taxon>Bacteria</taxon>
        <taxon>Pseudomonadati</taxon>
        <taxon>Pseudomonadota</taxon>
        <taxon>Gammaproteobacteria</taxon>
        <taxon>Alteromonadales</taxon>
        <taxon>Colwelliaceae</taxon>
        <taxon>Litorilituus</taxon>
    </lineage>
</organism>